<keyword evidence="1" id="KW-0472">Membrane</keyword>
<dbReference type="RefSeq" id="WP_020913281.1">
    <property type="nucleotide sequence ID" value="NC_011566.1"/>
</dbReference>
<accession>B8CRC2</accession>
<keyword evidence="1" id="KW-1133">Transmembrane helix</keyword>
<dbReference type="AlphaFoldDB" id="B8CRC2"/>
<keyword evidence="1" id="KW-0812">Transmembrane</keyword>
<proteinExistence type="predicted"/>
<gene>
    <name evidence="2" type="ordered locus">swp_3224</name>
</gene>
<sequence length="210" mass="22814">MKPTHLKKTIDFVQQHSKQSAKQLRHLLKTNPQAFIELLHQTCASVKSIPTSVNLFINHFEQEPTMKNQESVSFGMKIVLTFKKVVSSVTQFFSTKKQQVKVIVAAAAVAGTAYVATGGSIVVASVAAIKGQGVIGAVIQGAKKVKEVLMMAREVVIEKTSLLLVALNSFGCIAMAKLIEAKNYVVKKAKQLLAWGKGLFVFEPQVDFAA</sequence>
<evidence type="ECO:0000313" key="3">
    <source>
        <dbReference type="Proteomes" id="UP000000753"/>
    </source>
</evidence>
<dbReference type="Proteomes" id="UP000000753">
    <property type="component" value="Chromosome"/>
</dbReference>
<name>B8CRC2_SHEPW</name>
<dbReference type="HOGENOM" id="CLU_1309413_0_0_6"/>
<evidence type="ECO:0000256" key="1">
    <source>
        <dbReference type="SAM" id="Phobius"/>
    </source>
</evidence>
<dbReference type="KEGG" id="swp:swp_3224"/>
<evidence type="ECO:0000313" key="2">
    <source>
        <dbReference type="EMBL" id="ACJ29930.1"/>
    </source>
</evidence>
<dbReference type="OrthoDB" id="9893172at2"/>
<reference evidence="2 3" key="1">
    <citation type="journal article" date="2008" name="PLoS ONE">
        <title>Environmental adaptation: genomic analysis of the piezotolerant and psychrotolerant deep-sea iron reducing bacterium Shewanella piezotolerans WP3.</title>
        <authorList>
            <person name="Wang F."/>
            <person name="Wang J."/>
            <person name="Jian H."/>
            <person name="Zhang B."/>
            <person name="Li S."/>
            <person name="Wang F."/>
            <person name="Zeng X."/>
            <person name="Gao L."/>
            <person name="Bartlett D.H."/>
            <person name="Yu J."/>
            <person name="Hu S."/>
            <person name="Xiao X."/>
        </authorList>
    </citation>
    <scope>NUCLEOTIDE SEQUENCE [LARGE SCALE GENOMIC DNA]</scope>
    <source>
        <strain evidence="3">WP3 / JCM 13877</strain>
    </source>
</reference>
<dbReference type="eggNOG" id="ENOG502ZVGJ">
    <property type="taxonomic scope" value="Bacteria"/>
</dbReference>
<dbReference type="STRING" id="225849.swp_3224"/>
<dbReference type="EMBL" id="CP000472">
    <property type="protein sequence ID" value="ACJ29930.1"/>
    <property type="molecule type" value="Genomic_DNA"/>
</dbReference>
<protein>
    <submittedName>
        <fullName evidence="2">Uncharacterized protein</fullName>
    </submittedName>
</protein>
<keyword evidence="3" id="KW-1185">Reference proteome</keyword>
<feature type="transmembrane region" description="Helical" evidence="1">
    <location>
        <begin position="102"/>
        <end position="129"/>
    </location>
</feature>
<organism evidence="2 3">
    <name type="scientific">Shewanella piezotolerans (strain WP3 / JCM 13877)</name>
    <dbReference type="NCBI Taxonomy" id="225849"/>
    <lineage>
        <taxon>Bacteria</taxon>
        <taxon>Pseudomonadati</taxon>
        <taxon>Pseudomonadota</taxon>
        <taxon>Gammaproteobacteria</taxon>
        <taxon>Alteromonadales</taxon>
        <taxon>Shewanellaceae</taxon>
        <taxon>Shewanella</taxon>
    </lineage>
</organism>